<dbReference type="GO" id="GO:0016491">
    <property type="term" value="F:oxidoreductase activity"/>
    <property type="evidence" value="ECO:0007669"/>
    <property type="project" value="UniProtKB-KW"/>
</dbReference>
<evidence type="ECO:0000313" key="5">
    <source>
        <dbReference type="EMBL" id="KAF4949087.1"/>
    </source>
</evidence>
<dbReference type="CDD" id="cd05233">
    <property type="entry name" value="SDR_c"/>
    <property type="match status" value="1"/>
</dbReference>
<evidence type="ECO:0000256" key="4">
    <source>
        <dbReference type="ARBA" id="ARBA00037096"/>
    </source>
</evidence>
<dbReference type="OrthoDB" id="1933717at2759"/>
<comment type="similarity">
    <text evidence="1">Belongs to the short-chain dehydrogenases/reductases (SDR) family.</text>
</comment>
<dbReference type="AlphaFoldDB" id="A0A8H4T0G8"/>
<proteinExistence type="inferred from homology"/>
<dbReference type="Gene3D" id="3.40.50.720">
    <property type="entry name" value="NAD(P)-binding Rossmann-like Domain"/>
    <property type="match status" value="1"/>
</dbReference>
<dbReference type="InterPro" id="IPR002347">
    <property type="entry name" value="SDR_fam"/>
</dbReference>
<comment type="function">
    <text evidence="4">Putative oxidoreductase.</text>
</comment>
<dbReference type="PANTHER" id="PTHR44196">
    <property type="entry name" value="DEHYDROGENASE/REDUCTASE SDR FAMILY MEMBER 7B"/>
    <property type="match status" value="1"/>
</dbReference>
<reference evidence="5" key="2">
    <citation type="submission" date="2020-05" db="EMBL/GenBank/DDBJ databases">
        <authorList>
            <person name="Kim H.-S."/>
            <person name="Proctor R.H."/>
            <person name="Brown D.W."/>
        </authorList>
    </citation>
    <scope>NUCLEOTIDE SEQUENCE</scope>
    <source>
        <strain evidence="5">NRRL 45417</strain>
    </source>
</reference>
<keyword evidence="6" id="KW-1185">Reference proteome</keyword>
<sequence>MLFSFGKSELEDQEHLVRQFREHLGSVDVLVCNAGSNKFQPFHLVDATEWWDIMELNVRTPVELTRIVLPEMRERNQAVIIYNSSRAAKVDLPWTTAYSCAKTSITRFAGTLQVELDQVQKIEKGADNNISVFSIHPGEIDINLHEKSFPEKTKREAPYVIEHMVKIGAKRPHFEAAFPAWTCV</sequence>
<dbReference type="InterPro" id="IPR036291">
    <property type="entry name" value="NAD(P)-bd_dom_sf"/>
</dbReference>
<dbReference type="Proteomes" id="UP000604273">
    <property type="component" value="Unassembled WGS sequence"/>
</dbReference>
<dbReference type="PRINTS" id="PR00081">
    <property type="entry name" value="GDHRDH"/>
</dbReference>
<comment type="caution">
    <text evidence="5">The sequence shown here is derived from an EMBL/GenBank/DDBJ whole genome shotgun (WGS) entry which is preliminary data.</text>
</comment>
<keyword evidence="3" id="KW-0560">Oxidoreductase</keyword>
<gene>
    <name evidence="5" type="ORF">FGADI_9161</name>
</gene>
<dbReference type="GO" id="GO:0016020">
    <property type="term" value="C:membrane"/>
    <property type="evidence" value="ECO:0007669"/>
    <property type="project" value="TreeGrafter"/>
</dbReference>
<evidence type="ECO:0000256" key="3">
    <source>
        <dbReference type="ARBA" id="ARBA00023002"/>
    </source>
</evidence>
<name>A0A8H4T0G8_9HYPO</name>
<evidence type="ECO:0008006" key="7">
    <source>
        <dbReference type="Google" id="ProtNLM"/>
    </source>
</evidence>
<organism evidence="5 6">
    <name type="scientific">Fusarium gaditjirri</name>
    <dbReference type="NCBI Taxonomy" id="282569"/>
    <lineage>
        <taxon>Eukaryota</taxon>
        <taxon>Fungi</taxon>
        <taxon>Dikarya</taxon>
        <taxon>Ascomycota</taxon>
        <taxon>Pezizomycotina</taxon>
        <taxon>Sordariomycetes</taxon>
        <taxon>Hypocreomycetidae</taxon>
        <taxon>Hypocreales</taxon>
        <taxon>Nectriaceae</taxon>
        <taxon>Fusarium</taxon>
        <taxon>Fusarium nisikadoi species complex</taxon>
    </lineage>
</organism>
<dbReference type="InterPro" id="IPR020904">
    <property type="entry name" value="Sc_DH/Rdtase_CS"/>
</dbReference>
<dbReference type="Pfam" id="PF00106">
    <property type="entry name" value="adh_short"/>
    <property type="match status" value="1"/>
</dbReference>
<dbReference type="PROSITE" id="PS00061">
    <property type="entry name" value="ADH_SHORT"/>
    <property type="match status" value="1"/>
</dbReference>
<dbReference type="SUPFAM" id="SSF51735">
    <property type="entry name" value="NAD(P)-binding Rossmann-fold domains"/>
    <property type="match status" value="1"/>
</dbReference>
<protein>
    <recommendedName>
        <fullName evidence="7">Oxidoreductase</fullName>
    </recommendedName>
</protein>
<accession>A0A8H4T0G8</accession>
<evidence type="ECO:0000256" key="1">
    <source>
        <dbReference type="ARBA" id="ARBA00006484"/>
    </source>
</evidence>
<reference evidence="5" key="1">
    <citation type="journal article" date="2020" name="BMC Genomics">
        <title>Correction to: Identification and distribution of gene clusters required for synthesis of sphingolipid metabolism inhibitors in diverse species of the filamentous fungus Fusarium.</title>
        <authorList>
            <person name="Kim H.S."/>
            <person name="Lohmar J.M."/>
            <person name="Busman M."/>
            <person name="Brown D.W."/>
            <person name="Naumann T.A."/>
            <person name="Divon H.H."/>
            <person name="Lysoe E."/>
            <person name="Uhlig S."/>
            <person name="Proctor R.H."/>
        </authorList>
    </citation>
    <scope>NUCLEOTIDE SEQUENCE</scope>
    <source>
        <strain evidence="5">NRRL 45417</strain>
    </source>
</reference>
<keyword evidence="2" id="KW-0521">NADP</keyword>
<dbReference type="PANTHER" id="PTHR44196:SF1">
    <property type="entry name" value="DEHYDROGENASE_REDUCTASE SDR FAMILY MEMBER 7B"/>
    <property type="match status" value="1"/>
</dbReference>
<dbReference type="EMBL" id="JABFAI010000247">
    <property type="protein sequence ID" value="KAF4949087.1"/>
    <property type="molecule type" value="Genomic_DNA"/>
</dbReference>
<evidence type="ECO:0000313" key="6">
    <source>
        <dbReference type="Proteomes" id="UP000604273"/>
    </source>
</evidence>
<evidence type="ECO:0000256" key="2">
    <source>
        <dbReference type="ARBA" id="ARBA00022857"/>
    </source>
</evidence>